<keyword evidence="1" id="KW-0175">Coiled coil</keyword>
<accession>A0A090Y332</accession>
<evidence type="ECO:0000313" key="2">
    <source>
        <dbReference type="EMBL" id="KFM93133.1"/>
    </source>
</evidence>
<proteinExistence type="predicted"/>
<keyword evidence="3" id="KW-1185">Reference proteome</keyword>
<dbReference type="AlphaFoldDB" id="A0A090Y332"/>
<evidence type="ECO:0000256" key="1">
    <source>
        <dbReference type="SAM" id="Coils"/>
    </source>
</evidence>
<protein>
    <submittedName>
        <fullName evidence="2">Uncharacterized protein</fullName>
    </submittedName>
</protein>
<dbReference type="Proteomes" id="UP000029278">
    <property type="component" value="Unassembled WGS sequence"/>
</dbReference>
<comment type="caution">
    <text evidence="2">The sequence shown here is derived from an EMBL/GenBank/DDBJ whole genome shotgun (WGS) entry which is preliminary data.</text>
</comment>
<gene>
    <name evidence="2" type="ORF">DJ90_2985</name>
</gene>
<reference evidence="2 3" key="1">
    <citation type="submission" date="2014-04" db="EMBL/GenBank/DDBJ databases">
        <authorList>
            <person name="Bishop-Lilly K.A."/>
            <person name="Broomall S.M."/>
            <person name="Chain P.S."/>
            <person name="Chertkov O."/>
            <person name="Coyne S.R."/>
            <person name="Daligault H.E."/>
            <person name="Davenport K.W."/>
            <person name="Erkkila T."/>
            <person name="Frey K.G."/>
            <person name="Gibbons H.S."/>
            <person name="Gu W."/>
            <person name="Jaissle J."/>
            <person name="Johnson S.L."/>
            <person name="Koroleva G.I."/>
            <person name="Ladner J.T."/>
            <person name="Lo C.-C."/>
            <person name="Minogue T.D."/>
            <person name="Munk C."/>
            <person name="Palacios G.F."/>
            <person name="Redden C.L."/>
            <person name="Rosenzweig C.N."/>
            <person name="Scholz M.B."/>
            <person name="Teshima H."/>
            <person name="Xu Y."/>
        </authorList>
    </citation>
    <scope>NUCLEOTIDE SEQUENCE [LARGE SCALE GENOMIC DNA]</scope>
    <source>
        <strain evidence="2 3">8244</strain>
    </source>
</reference>
<dbReference type="RefSeq" id="WP_036624728.1">
    <property type="nucleotide sequence ID" value="NZ_JAKOBR010000117.1"/>
</dbReference>
<dbReference type="STRING" id="44252.DJ90_2985"/>
<sequence>MNKEDKEQFAIALAERYAQLKTVMDQDPNNPNMDAKEKLESLIKVIDDFEDDLRNLVRKEIECLDN</sequence>
<dbReference type="GeneID" id="77008665"/>
<name>A0A090Y332_PAEMA</name>
<evidence type="ECO:0000313" key="3">
    <source>
        <dbReference type="Proteomes" id="UP000029278"/>
    </source>
</evidence>
<feature type="coiled-coil region" evidence="1">
    <location>
        <begin position="32"/>
        <end position="59"/>
    </location>
</feature>
<dbReference type="EMBL" id="JMQA01000053">
    <property type="protein sequence ID" value="KFM93133.1"/>
    <property type="molecule type" value="Genomic_DNA"/>
</dbReference>
<dbReference type="PATRIC" id="fig|44252.3.peg.6272"/>
<dbReference type="HOGENOM" id="CLU_2827051_0_0_9"/>
<organism evidence="2 3">
    <name type="scientific">Paenibacillus macerans</name>
    <name type="common">Bacillus macerans</name>
    <dbReference type="NCBI Taxonomy" id="44252"/>
    <lineage>
        <taxon>Bacteria</taxon>
        <taxon>Bacillati</taxon>
        <taxon>Bacillota</taxon>
        <taxon>Bacilli</taxon>
        <taxon>Bacillales</taxon>
        <taxon>Paenibacillaceae</taxon>
        <taxon>Paenibacillus</taxon>
    </lineage>
</organism>